<dbReference type="AlphaFoldDB" id="A0A0A2XL27"/>
<keyword evidence="3" id="KW-0812">Transmembrane</keyword>
<evidence type="ECO:0000256" key="2">
    <source>
        <dbReference type="ARBA" id="ARBA00022452"/>
    </source>
</evidence>
<comment type="subcellular location">
    <subcellularLocation>
        <location evidence="1">Cell outer membrane</location>
        <topology evidence="1">Multi-pass membrane protein</topology>
    </subcellularLocation>
</comment>
<feature type="domain" description="Surface lipoprotein assembly modifier N-terminal TPR repeats region" evidence="9">
    <location>
        <begin position="49"/>
        <end position="152"/>
    </location>
</feature>
<dbReference type="Proteomes" id="UP001226750">
    <property type="component" value="Chromosome"/>
</dbReference>
<dbReference type="Proteomes" id="UP000030526">
    <property type="component" value="Unassembled WGS sequence"/>
</dbReference>
<dbReference type="SUPFAM" id="SSF48452">
    <property type="entry name" value="TPR-like"/>
    <property type="match status" value="1"/>
</dbReference>
<evidence type="ECO:0000256" key="1">
    <source>
        <dbReference type="ARBA" id="ARBA00004571"/>
    </source>
</evidence>
<dbReference type="Pfam" id="PF24575">
    <property type="entry name" value="TPR_Slam"/>
    <property type="match status" value="1"/>
</dbReference>
<evidence type="ECO:0000313" key="12">
    <source>
        <dbReference type="Proteomes" id="UP000030526"/>
    </source>
</evidence>
<evidence type="ECO:0000259" key="8">
    <source>
        <dbReference type="Pfam" id="PF04575"/>
    </source>
</evidence>
<protein>
    <submittedName>
        <fullName evidence="11">Surface lipoprotein assembly modifier</fullName>
    </submittedName>
</protein>
<feature type="domain" description="Surface lipoprotein assembly modifier C-terminal" evidence="8">
    <location>
        <begin position="182"/>
        <end position="472"/>
    </location>
</feature>
<reference evidence="11 13" key="2">
    <citation type="submission" date="2023-06" db="EMBL/GenBank/DDBJ databases">
        <title>Complete Genome Sequence of Gallibacterium anatis Strain BJF12, Isolated from a chicken with diarrhea.</title>
        <authorList>
            <person name="Guo F."/>
            <person name="Bu W."/>
            <person name="Xu F."/>
            <person name="Wen T."/>
        </authorList>
    </citation>
    <scope>NUCLEOTIDE SEQUENCE [LARGE SCALE GENOMIC DNA]</scope>
    <source>
        <strain evidence="11 13">BJF12</strain>
    </source>
</reference>
<dbReference type="EMBL" id="CP126975">
    <property type="protein sequence ID" value="WIM79987.1"/>
    <property type="molecule type" value="Genomic_DNA"/>
</dbReference>
<name>A0A0A2XL27_9PAST</name>
<dbReference type="InterPro" id="IPR011990">
    <property type="entry name" value="TPR-like_helical_dom_sf"/>
</dbReference>
<evidence type="ECO:0000259" key="9">
    <source>
        <dbReference type="Pfam" id="PF24575"/>
    </source>
</evidence>
<keyword evidence="13" id="KW-1185">Reference proteome</keyword>
<comment type="similarity">
    <text evidence="7">Belongs to the Slam family.</text>
</comment>
<reference evidence="10 12" key="1">
    <citation type="submission" date="2014-08" db="EMBL/GenBank/DDBJ databases">
        <title>Chaperone-usher fimbriae in a diverse selection of Gallibacterium genomes.</title>
        <authorList>
            <person name="Kudirkiene E."/>
            <person name="Bager R.J."/>
            <person name="Johnson T.J."/>
            <person name="Bojesen A.M."/>
        </authorList>
    </citation>
    <scope>NUCLEOTIDE SEQUENCE [LARGE SCALE GENOMIC DNA]</scope>
    <source>
        <strain evidence="10 12">20558/3kl.</strain>
    </source>
</reference>
<evidence type="ECO:0000313" key="11">
    <source>
        <dbReference type="EMBL" id="WIM79987.1"/>
    </source>
</evidence>
<accession>A0A0A2XL27</accession>
<keyword evidence="2" id="KW-1134">Transmembrane beta strand</keyword>
<evidence type="ECO:0000256" key="4">
    <source>
        <dbReference type="ARBA" id="ARBA00022729"/>
    </source>
</evidence>
<dbReference type="InterPro" id="IPR057556">
    <property type="entry name" value="TPR_Slam"/>
</dbReference>
<evidence type="ECO:0000256" key="5">
    <source>
        <dbReference type="ARBA" id="ARBA00023136"/>
    </source>
</evidence>
<keyword evidence="11" id="KW-0449">Lipoprotein</keyword>
<keyword evidence="6" id="KW-0998">Cell outer membrane</keyword>
<dbReference type="InterPro" id="IPR007655">
    <property type="entry name" value="Slam_C"/>
</dbReference>
<gene>
    <name evidence="10" type="ORF">JP32_07200</name>
    <name evidence="11" type="ORF">QP018_01765</name>
</gene>
<keyword evidence="4" id="KW-0732">Signal</keyword>
<evidence type="ECO:0000313" key="13">
    <source>
        <dbReference type="Proteomes" id="UP001226750"/>
    </source>
</evidence>
<evidence type="ECO:0000313" key="10">
    <source>
        <dbReference type="EMBL" id="KGQ31350.1"/>
    </source>
</evidence>
<evidence type="ECO:0000256" key="7">
    <source>
        <dbReference type="ARBA" id="ARBA00023609"/>
    </source>
</evidence>
<evidence type="ECO:0000256" key="6">
    <source>
        <dbReference type="ARBA" id="ARBA00023237"/>
    </source>
</evidence>
<dbReference type="EMBL" id="JPXS01000034">
    <property type="protein sequence ID" value="KGQ31350.1"/>
    <property type="molecule type" value="Genomic_DNA"/>
</dbReference>
<evidence type="ECO:0000256" key="3">
    <source>
        <dbReference type="ARBA" id="ARBA00022692"/>
    </source>
</evidence>
<sequence>MKKLFLVSLLPFPILAENTFQPEQHQYIAQPEKPVKSIPFIQPTKSEKIKVSTEQIKQDKKLTEHLLNLAILQQNNALIETLLPIYQQFEKKDDILVLFAQGVSEKLQQHYAAALSYFRQILAINPDLNPVRIELATALFADQRLSSAKEQFEKAKAEPNLPANIAYLLDQYLNAIEQRTNWQTNLSFNYLRENNVNNTSDIKEIENTGFIKSKEMLPQSAHGIAYSFNLSKEYNLFSNHYAYFENTLWGKYYWDNKDYNDILNRSYLGYMNKNAVQNWKLLPFYGRRWVGDHRYQWEQGIRGEFSRWFTPNWQISTALEYAKQRYFLQPGSNGFNQFASITVLWLRNPRQYFYVGTDINHEKTRILQYSSDIKTLRLGWGQEWTKGISSRLSFSFAQRQYKAEAKLGGILPLGKIRSDKIYQAQLILWKRDWQWWNITPKLQFNWKQQVSNIPSMYSYTDKNINLLFEKQF</sequence>
<organism evidence="10 12">
    <name type="scientific">Gallibacterium anatis</name>
    <dbReference type="NCBI Taxonomy" id="750"/>
    <lineage>
        <taxon>Bacteria</taxon>
        <taxon>Pseudomonadati</taxon>
        <taxon>Pseudomonadota</taxon>
        <taxon>Gammaproteobacteria</taxon>
        <taxon>Pasteurellales</taxon>
        <taxon>Pasteurellaceae</taxon>
        <taxon>Gallibacterium</taxon>
    </lineage>
</organism>
<proteinExistence type="inferred from homology"/>
<keyword evidence="5" id="KW-0472">Membrane</keyword>
<dbReference type="RefSeq" id="WP_039081617.1">
    <property type="nucleotide sequence ID" value="NZ_CP126975.1"/>
</dbReference>
<dbReference type="GO" id="GO:0009279">
    <property type="term" value="C:cell outer membrane"/>
    <property type="evidence" value="ECO:0007669"/>
    <property type="project" value="UniProtKB-SubCell"/>
</dbReference>
<dbReference type="Gene3D" id="1.25.40.10">
    <property type="entry name" value="Tetratricopeptide repeat domain"/>
    <property type="match status" value="1"/>
</dbReference>
<dbReference type="Pfam" id="PF04575">
    <property type="entry name" value="SlipAM"/>
    <property type="match status" value="1"/>
</dbReference>